<dbReference type="Proteomes" id="UP001055336">
    <property type="component" value="Chromosome"/>
</dbReference>
<organism evidence="2 3">
    <name type="scientific">Mycobacterium paraterrae</name>
    <dbReference type="NCBI Taxonomy" id="577492"/>
    <lineage>
        <taxon>Bacteria</taxon>
        <taxon>Bacillati</taxon>
        <taxon>Actinomycetota</taxon>
        <taxon>Actinomycetes</taxon>
        <taxon>Mycobacteriales</taxon>
        <taxon>Mycobacteriaceae</taxon>
        <taxon>Mycobacterium</taxon>
    </lineage>
</organism>
<evidence type="ECO:0000256" key="1">
    <source>
        <dbReference type="SAM" id="SignalP"/>
    </source>
</evidence>
<dbReference type="RefSeq" id="WP_240258052.1">
    <property type="nucleotide sequence ID" value="NZ_CP092488.2"/>
</dbReference>
<evidence type="ECO:0000313" key="3">
    <source>
        <dbReference type="Proteomes" id="UP001055336"/>
    </source>
</evidence>
<accession>A0ABY3VKB0</accession>
<dbReference type="EMBL" id="CP092488">
    <property type="protein sequence ID" value="UMB67590.1"/>
    <property type="molecule type" value="Genomic_DNA"/>
</dbReference>
<proteinExistence type="predicted"/>
<feature type="signal peptide" evidence="1">
    <location>
        <begin position="1"/>
        <end position="24"/>
    </location>
</feature>
<evidence type="ECO:0000313" key="2">
    <source>
        <dbReference type="EMBL" id="UMB67590.1"/>
    </source>
</evidence>
<protein>
    <recommendedName>
        <fullName evidence="4">Secreted protein</fullName>
    </recommendedName>
</protein>
<evidence type="ECO:0008006" key="4">
    <source>
        <dbReference type="Google" id="ProtNLM"/>
    </source>
</evidence>
<keyword evidence="1" id="KW-0732">Signal</keyword>
<gene>
    <name evidence="2" type="ORF">MKK62_13800</name>
</gene>
<name>A0ABY3VKB0_9MYCO</name>
<sequence>MTKKLVMLAACVAALGMSSGVAYADDDPKPAPTDSPPSGGPLCNVMGGDDGTKWELAPCGWAYGDNKGWYRVP</sequence>
<feature type="chain" id="PRO_5047468815" description="Secreted protein" evidence="1">
    <location>
        <begin position="25"/>
        <end position="73"/>
    </location>
</feature>
<keyword evidence="3" id="KW-1185">Reference proteome</keyword>
<reference evidence="2" key="1">
    <citation type="submission" date="2022-08" db="EMBL/GenBank/DDBJ databases">
        <title>Whole genome sequencing of non-tuberculosis mycobacteria type-strains.</title>
        <authorList>
            <person name="Igarashi Y."/>
            <person name="Osugi A."/>
            <person name="Mitarai S."/>
        </authorList>
    </citation>
    <scope>NUCLEOTIDE SEQUENCE</scope>
    <source>
        <strain evidence="2">DSM 45127</strain>
    </source>
</reference>